<comment type="caution">
    <text evidence="1">The sequence shown here is derived from an EMBL/GenBank/DDBJ whole genome shotgun (WGS) entry which is preliminary data.</text>
</comment>
<keyword evidence="2" id="KW-1185">Reference proteome</keyword>
<dbReference type="Proteomes" id="UP001562425">
    <property type="component" value="Unassembled WGS sequence"/>
</dbReference>
<dbReference type="EMBL" id="JBEHCU010002988">
    <property type="protein sequence ID" value="KAL1402439.1"/>
    <property type="molecule type" value="Genomic_DNA"/>
</dbReference>
<accession>A0ABD1DSN1</accession>
<evidence type="ECO:0000313" key="2">
    <source>
        <dbReference type="Proteomes" id="UP001562425"/>
    </source>
</evidence>
<protein>
    <submittedName>
        <fullName evidence="1">Uncharacterized protein</fullName>
    </submittedName>
</protein>
<dbReference type="AlphaFoldDB" id="A0ABD1DSN1"/>
<evidence type="ECO:0000313" key="1">
    <source>
        <dbReference type="EMBL" id="KAL1402439.1"/>
    </source>
</evidence>
<name>A0ABD1DSN1_CULPP</name>
<sequence length="254" mass="28992">MQIRKNTFVIDFTMVPRQVKDNEVVQFMEEVLRMTYEHVVSMQPRRNLIFVETPDLDCAQGYVDDHDGKHAMRVDDQEYAVRLYMEDGAINVKVRDLPPQWENDLIVKTLMQYGKVVAIKDDLWEVGFVKGKKNGTRTVRMVVKKPIPSYVLVASEQAFVSYPNQQHTCKSCSKPVHPNKKCSEMKEGRKSVGDRLEQAQSSIDLTADSNERLDTSQNQLWQKIPPPPLMISPYASAITTGSAPVNLNRLNDAH</sequence>
<gene>
    <name evidence="1" type="ORF">pipiens_019759</name>
</gene>
<feature type="non-terminal residue" evidence="1">
    <location>
        <position position="254"/>
    </location>
</feature>
<organism evidence="1 2">
    <name type="scientific">Culex pipiens pipiens</name>
    <name type="common">Northern house mosquito</name>
    <dbReference type="NCBI Taxonomy" id="38569"/>
    <lineage>
        <taxon>Eukaryota</taxon>
        <taxon>Metazoa</taxon>
        <taxon>Ecdysozoa</taxon>
        <taxon>Arthropoda</taxon>
        <taxon>Hexapoda</taxon>
        <taxon>Insecta</taxon>
        <taxon>Pterygota</taxon>
        <taxon>Neoptera</taxon>
        <taxon>Endopterygota</taxon>
        <taxon>Diptera</taxon>
        <taxon>Nematocera</taxon>
        <taxon>Culicoidea</taxon>
        <taxon>Culicidae</taxon>
        <taxon>Culicinae</taxon>
        <taxon>Culicini</taxon>
        <taxon>Culex</taxon>
        <taxon>Culex</taxon>
    </lineage>
</organism>
<proteinExistence type="predicted"/>
<reference evidence="1 2" key="1">
    <citation type="submission" date="2024-05" db="EMBL/GenBank/DDBJ databases">
        <title>Culex pipiens pipiens assembly and annotation.</title>
        <authorList>
            <person name="Alout H."/>
            <person name="Durand T."/>
        </authorList>
    </citation>
    <scope>NUCLEOTIDE SEQUENCE [LARGE SCALE GENOMIC DNA]</scope>
    <source>
        <strain evidence="1">HA-2024</strain>
        <tissue evidence="1">Whole body</tissue>
    </source>
</reference>